<dbReference type="InterPro" id="IPR058245">
    <property type="entry name" value="NreC/VraR/RcsB-like_REC"/>
</dbReference>
<protein>
    <submittedName>
        <fullName evidence="8">Two component transcriptional regulator, LuxR family</fullName>
    </submittedName>
</protein>
<keyword evidence="9" id="KW-1185">Reference proteome</keyword>
<dbReference type="InterPro" id="IPR016032">
    <property type="entry name" value="Sig_transdc_resp-reg_C-effctor"/>
</dbReference>
<reference evidence="8 9" key="1">
    <citation type="submission" date="2016-10" db="EMBL/GenBank/DDBJ databases">
        <authorList>
            <person name="de Groot N.N."/>
        </authorList>
    </citation>
    <scope>NUCLEOTIDE SEQUENCE [LARGE SCALE GENOMIC DNA]</scope>
    <source>
        <strain evidence="8 9">CGMCC 4.2022</strain>
    </source>
</reference>
<dbReference type="GO" id="GO:0006355">
    <property type="term" value="P:regulation of DNA-templated transcription"/>
    <property type="evidence" value="ECO:0007669"/>
    <property type="project" value="InterPro"/>
</dbReference>
<dbReference type="SUPFAM" id="SSF46894">
    <property type="entry name" value="C-terminal effector domain of the bipartite response regulators"/>
    <property type="match status" value="1"/>
</dbReference>
<dbReference type="SMART" id="SM00448">
    <property type="entry name" value="REC"/>
    <property type="match status" value="1"/>
</dbReference>
<evidence type="ECO:0000256" key="4">
    <source>
        <dbReference type="ARBA" id="ARBA00023163"/>
    </source>
</evidence>
<keyword evidence="1 5" id="KW-0597">Phosphoprotein</keyword>
<evidence type="ECO:0000256" key="5">
    <source>
        <dbReference type="PROSITE-ProRule" id="PRU00169"/>
    </source>
</evidence>
<dbReference type="PROSITE" id="PS50043">
    <property type="entry name" value="HTH_LUXR_2"/>
    <property type="match status" value="1"/>
</dbReference>
<evidence type="ECO:0000259" key="7">
    <source>
        <dbReference type="PROSITE" id="PS50110"/>
    </source>
</evidence>
<dbReference type="PROSITE" id="PS00622">
    <property type="entry name" value="HTH_LUXR_1"/>
    <property type="match status" value="1"/>
</dbReference>
<dbReference type="OrthoDB" id="9808843at2"/>
<keyword evidence="3" id="KW-0238">DNA-binding</keyword>
<dbReference type="CDD" id="cd17535">
    <property type="entry name" value="REC_NarL-like"/>
    <property type="match status" value="1"/>
</dbReference>
<dbReference type="PROSITE" id="PS50110">
    <property type="entry name" value="RESPONSE_REGULATORY"/>
    <property type="match status" value="1"/>
</dbReference>
<keyword evidence="2" id="KW-0805">Transcription regulation</keyword>
<feature type="domain" description="Response regulatory" evidence="7">
    <location>
        <begin position="3"/>
        <end position="121"/>
    </location>
</feature>
<sequence length="233" mass="25244">MIRVLLADDQALIRAGFRALLEHTDDITVVGEATDGEQAVELAATARADVVLMDIRMPGVDGLEATRRIAASDDLAGVRVLILTTFESDTYVYEAIRSGASGFVVKDTEPEELIQAVRIVARGDALLSPGVTRRLIADIAAKAAPGSRPTRYRIDRLTDREREVLAMVGRGQSNDEIATDLFLSPLTVKTHVSRIMTKLTARDRAQLVVIAYETGLVTAGEPAHRATGTPRRI</sequence>
<dbReference type="PRINTS" id="PR00038">
    <property type="entry name" value="HTHLUXR"/>
</dbReference>
<accession>A0A1H0PWG0</accession>
<dbReference type="SMART" id="SM00421">
    <property type="entry name" value="HTH_LUXR"/>
    <property type="match status" value="1"/>
</dbReference>
<evidence type="ECO:0000259" key="6">
    <source>
        <dbReference type="PROSITE" id="PS50043"/>
    </source>
</evidence>
<dbReference type="EMBL" id="FNIE01000017">
    <property type="protein sequence ID" value="SDP08809.1"/>
    <property type="molecule type" value="Genomic_DNA"/>
</dbReference>
<evidence type="ECO:0000313" key="8">
    <source>
        <dbReference type="EMBL" id="SDP08809.1"/>
    </source>
</evidence>
<gene>
    <name evidence="8" type="ORF">SAMN05216259_11715</name>
</gene>
<feature type="modified residue" description="4-aspartylphosphate" evidence="5">
    <location>
        <position position="54"/>
    </location>
</feature>
<dbReference type="PANTHER" id="PTHR43214:SF24">
    <property type="entry name" value="TRANSCRIPTIONAL REGULATORY PROTEIN NARL-RELATED"/>
    <property type="match status" value="1"/>
</dbReference>
<feature type="domain" description="HTH luxR-type" evidence="6">
    <location>
        <begin position="150"/>
        <end position="215"/>
    </location>
</feature>
<dbReference type="InterPro" id="IPR011006">
    <property type="entry name" value="CheY-like_superfamily"/>
</dbReference>
<dbReference type="Gene3D" id="3.40.50.2300">
    <property type="match status" value="1"/>
</dbReference>
<dbReference type="STRING" id="310781.SAMN05216259_11715"/>
<dbReference type="PANTHER" id="PTHR43214">
    <property type="entry name" value="TWO-COMPONENT RESPONSE REGULATOR"/>
    <property type="match status" value="1"/>
</dbReference>
<name>A0A1H0PWG0_9ACTN</name>
<evidence type="ECO:0000256" key="2">
    <source>
        <dbReference type="ARBA" id="ARBA00023015"/>
    </source>
</evidence>
<dbReference type="Proteomes" id="UP000199341">
    <property type="component" value="Unassembled WGS sequence"/>
</dbReference>
<evidence type="ECO:0000256" key="1">
    <source>
        <dbReference type="ARBA" id="ARBA00022553"/>
    </source>
</evidence>
<dbReference type="CDD" id="cd06170">
    <property type="entry name" value="LuxR_C_like"/>
    <property type="match status" value="1"/>
</dbReference>
<dbReference type="RefSeq" id="WP_093787631.1">
    <property type="nucleotide sequence ID" value="NZ_FNIE01000017.1"/>
</dbReference>
<evidence type="ECO:0000256" key="3">
    <source>
        <dbReference type="ARBA" id="ARBA00023125"/>
    </source>
</evidence>
<evidence type="ECO:0000313" key="9">
    <source>
        <dbReference type="Proteomes" id="UP000199341"/>
    </source>
</evidence>
<proteinExistence type="predicted"/>
<dbReference type="Pfam" id="PF00072">
    <property type="entry name" value="Response_reg"/>
    <property type="match status" value="1"/>
</dbReference>
<dbReference type="SUPFAM" id="SSF52172">
    <property type="entry name" value="CheY-like"/>
    <property type="match status" value="1"/>
</dbReference>
<dbReference type="InterPro" id="IPR001789">
    <property type="entry name" value="Sig_transdc_resp-reg_receiver"/>
</dbReference>
<dbReference type="GO" id="GO:0000160">
    <property type="term" value="P:phosphorelay signal transduction system"/>
    <property type="evidence" value="ECO:0007669"/>
    <property type="project" value="InterPro"/>
</dbReference>
<dbReference type="Pfam" id="PF00196">
    <property type="entry name" value="GerE"/>
    <property type="match status" value="1"/>
</dbReference>
<dbReference type="GO" id="GO:0003677">
    <property type="term" value="F:DNA binding"/>
    <property type="evidence" value="ECO:0007669"/>
    <property type="project" value="UniProtKB-KW"/>
</dbReference>
<organism evidence="8 9">
    <name type="scientific">Actinacidiphila guanduensis</name>
    <dbReference type="NCBI Taxonomy" id="310781"/>
    <lineage>
        <taxon>Bacteria</taxon>
        <taxon>Bacillati</taxon>
        <taxon>Actinomycetota</taxon>
        <taxon>Actinomycetes</taxon>
        <taxon>Kitasatosporales</taxon>
        <taxon>Streptomycetaceae</taxon>
        <taxon>Actinacidiphila</taxon>
    </lineage>
</organism>
<dbReference type="AlphaFoldDB" id="A0A1H0PWG0"/>
<dbReference type="InterPro" id="IPR000792">
    <property type="entry name" value="Tscrpt_reg_LuxR_C"/>
</dbReference>
<keyword evidence="4" id="KW-0804">Transcription</keyword>
<dbReference type="InterPro" id="IPR039420">
    <property type="entry name" value="WalR-like"/>
</dbReference>